<evidence type="ECO:0000313" key="19">
    <source>
        <dbReference type="Ensembl" id="ENSSDUP00000032989.1"/>
    </source>
</evidence>
<dbReference type="Proteomes" id="UP000261420">
    <property type="component" value="Unplaced"/>
</dbReference>
<evidence type="ECO:0000256" key="15">
    <source>
        <dbReference type="ARBA" id="ARBA00023303"/>
    </source>
</evidence>
<feature type="transmembrane region" description="Helical" evidence="17">
    <location>
        <begin position="1287"/>
        <end position="1317"/>
    </location>
</feature>
<keyword evidence="7" id="KW-0851">Voltage-gated channel</keyword>
<dbReference type="PANTHER" id="PTHR10037">
    <property type="entry name" value="VOLTAGE-GATED CATION CHANNEL CALCIUM AND SODIUM"/>
    <property type="match status" value="1"/>
</dbReference>
<dbReference type="FunFam" id="1.20.120.350:FF:000003">
    <property type="entry name" value="Voltage-dependent sodium channel"/>
    <property type="match status" value="1"/>
</dbReference>
<evidence type="ECO:0000256" key="9">
    <source>
        <dbReference type="ARBA" id="ARBA00023053"/>
    </source>
</evidence>
<feature type="transmembrane region" description="Helical" evidence="17">
    <location>
        <begin position="1087"/>
        <end position="1106"/>
    </location>
</feature>
<keyword evidence="8 17" id="KW-1133">Transmembrane helix</keyword>
<comment type="subcellular location">
    <subcellularLocation>
        <location evidence="1">Cell membrane</location>
        <topology evidence="1">Multi-pass membrane protein</topology>
    </subcellularLocation>
</comment>
<feature type="transmembrane region" description="Helical" evidence="17">
    <location>
        <begin position="1148"/>
        <end position="1168"/>
    </location>
</feature>
<keyword evidence="4" id="KW-1003">Cell membrane</keyword>
<dbReference type="Gene3D" id="1.20.5.1190">
    <property type="entry name" value="iswi atpase"/>
    <property type="match status" value="1"/>
</dbReference>
<organism evidence="19 20">
    <name type="scientific">Seriola dumerili</name>
    <name type="common">Greater amberjack</name>
    <name type="synonym">Caranx dumerili</name>
    <dbReference type="NCBI Taxonomy" id="41447"/>
    <lineage>
        <taxon>Eukaryota</taxon>
        <taxon>Metazoa</taxon>
        <taxon>Chordata</taxon>
        <taxon>Craniata</taxon>
        <taxon>Vertebrata</taxon>
        <taxon>Euteleostomi</taxon>
        <taxon>Actinopterygii</taxon>
        <taxon>Neopterygii</taxon>
        <taxon>Teleostei</taxon>
        <taxon>Neoteleostei</taxon>
        <taxon>Acanthomorphata</taxon>
        <taxon>Carangaria</taxon>
        <taxon>Carangiformes</taxon>
        <taxon>Carangidae</taxon>
        <taxon>Seriola</taxon>
    </lineage>
</organism>
<keyword evidence="15" id="KW-0407">Ion channel</keyword>
<dbReference type="PANTHER" id="PTHR10037:SF223">
    <property type="entry name" value="SODIUM CHANNEL PROTEIN TYPE 4 SUBUNIT ALPHA"/>
    <property type="match status" value="1"/>
</dbReference>
<evidence type="ECO:0000259" key="18">
    <source>
        <dbReference type="PROSITE" id="PS50222"/>
    </source>
</evidence>
<evidence type="ECO:0000256" key="17">
    <source>
        <dbReference type="SAM" id="Phobius"/>
    </source>
</evidence>
<evidence type="ECO:0000256" key="14">
    <source>
        <dbReference type="ARBA" id="ARBA00023201"/>
    </source>
</evidence>
<dbReference type="InterPro" id="IPR058542">
    <property type="entry name" value="IQ_SCN5A_C"/>
</dbReference>
<keyword evidence="14" id="KW-0739">Sodium transport</keyword>
<feature type="transmembrane region" description="Helical" evidence="17">
    <location>
        <begin position="831"/>
        <end position="850"/>
    </location>
</feature>
<dbReference type="Gene3D" id="1.10.287.70">
    <property type="match status" value="4"/>
</dbReference>
<dbReference type="GO" id="GO:0086010">
    <property type="term" value="P:membrane depolarization during action potential"/>
    <property type="evidence" value="ECO:0007669"/>
    <property type="project" value="TreeGrafter"/>
</dbReference>
<keyword evidence="10" id="KW-0406">Ion transport</keyword>
<evidence type="ECO:0000256" key="4">
    <source>
        <dbReference type="ARBA" id="ARBA00022475"/>
    </source>
</evidence>
<feature type="compositionally biased region" description="Basic and acidic residues" evidence="16">
    <location>
        <begin position="701"/>
        <end position="718"/>
    </location>
</feature>
<feature type="domain" description="EF-hand" evidence="18">
    <location>
        <begin position="1335"/>
        <end position="1370"/>
    </location>
</feature>
<evidence type="ECO:0000256" key="1">
    <source>
        <dbReference type="ARBA" id="ARBA00004651"/>
    </source>
</evidence>
<dbReference type="FunFam" id="1.10.238.10:FF:000002">
    <property type="entry name" value="Sodium channel protein"/>
    <property type="match status" value="1"/>
</dbReference>
<protein>
    <submittedName>
        <fullName evidence="19">Sodium channel protein type 4 subunit alpha B-like</fullName>
    </submittedName>
</protein>
<keyword evidence="20" id="KW-1185">Reference proteome</keyword>
<feature type="transmembrane region" description="Helical" evidence="17">
    <location>
        <begin position="803"/>
        <end position="819"/>
    </location>
</feature>
<accession>A0A3B4VQU5</accession>
<dbReference type="GO" id="GO:0001518">
    <property type="term" value="C:voltage-gated sodium channel complex"/>
    <property type="evidence" value="ECO:0007669"/>
    <property type="project" value="InterPro"/>
</dbReference>
<feature type="region of interest" description="Disordered" evidence="16">
    <location>
        <begin position="683"/>
        <end position="718"/>
    </location>
</feature>
<feature type="transmembrane region" description="Helical" evidence="17">
    <location>
        <begin position="968"/>
        <end position="987"/>
    </location>
</feature>
<dbReference type="InterPro" id="IPR044564">
    <property type="entry name" value="Na_chnl_inactivation_gate"/>
</dbReference>
<evidence type="ECO:0000256" key="6">
    <source>
        <dbReference type="ARBA" id="ARBA00022737"/>
    </source>
</evidence>
<keyword evidence="13" id="KW-0325">Glycoprotein</keyword>
<proteinExistence type="predicted"/>
<dbReference type="OMA" id="TPEDCCC"/>
<feature type="transmembrane region" description="Helical" evidence="17">
    <location>
        <begin position="589"/>
        <end position="612"/>
    </location>
</feature>
<feature type="region of interest" description="Disordered" evidence="16">
    <location>
        <begin position="318"/>
        <end position="357"/>
    </location>
</feature>
<feature type="transmembrane region" description="Helical" evidence="17">
    <location>
        <begin position="127"/>
        <end position="146"/>
    </location>
</feature>
<feature type="compositionally biased region" description="Basic and acidic residues" evidence="16">
    <location>
        <begin position="339"/>
        <end position="355"/>
    </location>
</feature>
<feature type="transmembrane region" description="Helical" evidence="17">
    <location>
        <begin position="765"/>
        <end position="782"/>
    </location>
</feature>
<dbReference type="FunFam" id="1.20.120.350:FF:000068">
    <property type="entry name" value="Sodium channel protein"/>
    <property type="match status" value="1"/>
</dbReference>
<evidence type="ECO:0000256" key="13">
    <source>
        <dbReference type="ARBA" id="ARBA00023180"/>
    </source>
</evidence>
<keyword evidence="9" id="KW-0915">Sodium</keyword>
<dbReference type="Pfam" id="PF00520">
    <property type="entry name" value="Ion_trans"/>
    <property type="match status" value="4"/>
</dbReference>
<evidence type="ECO:0000256" key="16">
    <source>
        <dbReference type="SAM" id="MobiDB-lite"/>
    </source>
</evidence>
<feature type="transmembrane region" description="Helical" evidence="17">
    <location>
        <begin position="1007"/>
        <end position="1029"/>
    </location>
</feature>
<keyword evidence="12" id="KW-1015">Disulfide bond</keyword>
<keyword evidence="3" id="KW-0894">Sodium channel</keyword>
<evidence type="ECO:0000256" key="3">
    <source>
        <dbReference type="ARBA" id="ARBA00022461"/>
    </source>
</evidence>
<dbReference type="GO" id="GO:0005509">
    <property type="term" value="F:calcium ion binding"/>
    <property type="evidence" value="ECO:0007669"/>
    <property type="project" value="InterPro"/>
</dbReference>
<keyword evidence="6" id="KW-0677">Repeat</keyword>
<keyword evidence="2" id="KW-0813">Transport</keyword>
<feature type="transmembrane region" description="Helical" evidence="17">
    <location>
        <begin position="1118"/>
        <end position="1136"/>
    </location>
</feature>
<dbReference type="SUPFAM" id="SSF81324">
    <property type="entry name" value="Voltage-gated potassium channels"/>
    <property type="match status" value="4"/>
</dbReference>
<dbReference type="InterPro" id="IPR010526">
    <property type="entry name" value="Na_trans_assoc_dom"/>
</dbReference>
<evidence type="ECO:0000313" key="20">
    <source>
        <dbReference type="Proteomes" id="UP000261420"/>
    </source>
</evidence>
<reference evidence="19" key="1">
    <citation type="submission" date="2025-08" db="UniProtKB">
        <authorList>
            <consortium name="Ensembl"/>
        </authorList>
    </citation>
    <scope>IDENTIFICATION</scope>
</reference>
<reference evidence="19" key="2">
    <citation type="submission" date="2025-09" db="UniProtKB">
        <authorList>
            <consortium name="Ensembl"/>
        </authorList>
    </citation>
    <scope>IDENTIFICATION</scope>
</reference>
<dbReference type="Pfam" id="PF06512">
    <property type="entry name" value="Na_trans_assoc"/>
    <property type="match status" value="1"/>
</dbReference>
<dbReference type="InterPro" id="IPR027359">
    <property type="entry name" value="Volt_channel_dom_sf"/>
</dbReference>
<dbReference type="InterPro" id="IPR002048">
    <property type="entry name" value="EF_hand_dom"/>
</dbReference>
<feature type="transmembrane region" description="Helical" evidence="17">
    <location>
        <begin position="259"/>
        <end position="282"/>
    </location>
</feature>
<dbReference type="FunFam" id="1.20.120.350:FF:000059">
    <property type="entry name" value="Sodium channel protein"/>
    <property type="match status" value="1"/>
</dbReference>
<dbReference type="GO" id="GO:0005248">
    <property type="term" value="F:voltage-gated sodium channel activity"/>
    <property type="evidence" value="ECO:0007669"/>
    <property type="project" value="InterPro"/>
</dbReference>
<name>A0A3B4VQU5_SERDU</name>
<sequence length="1482" mass="170204">MMFLFLKIKTLFRLFILLTILNNCVFMMISYSPAFTIAEYAFTAVYMFEVIIKIVSRGFCIGRFTFLRDPWNWLDVMVISTAFLTPEFVNLGKVSVLRIIPRVLKMISLYPGVKTTAGALVQSVRRLVGVIILAAFVLAVLALTGLQLFMGTMKHKCVLWPLNWTNSYPRFDFNKHINNASEQYFLPMTLDALVCGNSSDAGRCPEGFSCLKTDSNPNYSFTSYDSFGWSLLSVFRLMMGDFWEDLFLLMTNGAGTYTTIIFLVLVFPSCFLLLSLILALVARVTVEQDRANVAKAKQREEEFIQILEVMKRREEEEEEEVSEKQPLAPQDKSSAAVTKSHEEERPAVGEVKEDQSSCPPCCLAFLKWNCCGCWRRLKQRLHTFVMNPFFDFGIVVCLIFNSILMAMEHYPMTIEFADLLYMTDLIFTMIYTAEALLKLVALDPYGYFKVGWHILDFIIVIVSLMDVTMADVEGLNVLYCFNVMRVLRLARWWPTFHTLIKIMWTAVWALRNLTLILLIMVFAFTVVGLQLFQKDYESNVCCIANDCELPRWHMNGLFQTFLLIFRIFCGEWIETMWDCMMVSNQSVCLIFFMTVVVIGYLLVLNLFLALLLSSVSAVNLAAPTEQGENNPLFAINQIKGCAARTRTWILEHLQGKKNHVNPDPKVVDSKKDNKKEYVGLTSMTSDQSVSEVVIESNTPENEDKEKKQQQDEDNKNHRENTPEDCCCHSCYHCCPFLNVDTSRGTWRVWSNFRRACFSIVQHKCFETFIISIILLSSAALVFEDIHLQQQTVLQMILDRADQVFTYVFLLEMLLKWIAYGFKKYFTSVWCWIDFLILAVSLMSVTVDMLGYSQLEVGLILRTLRALRPLRALSRFQCLRVVLQALAVTLPALFDVLLVALTVCLMFSIVGVRLFAGKFSYCYNTTSEQLLLDEEAGNKTDCFILIDENFTDIVWKNAKLNFDNVGQSYLSLLHMATFSGWLNIMYAAVDSTQVESQPVYENRPYMYLYFICFIIIGCFFTFNLFVRVFINMLDQLTHKMGGKHLFMTEEQQKLSRGMKRRLSRTTRKPVPRPQNKCRALLFDLVTKPAFDVFVVVVICLKMVTLMVETDEQSNEKDLILHWINFVFIIIFLIEFLLKIIALGRHYFSDWLNILDFVVIILSIVGMFIFDFLEKYLISPNFFPVLRLARISRIIPVIPWLVAFVLSLPALFNICLLLFLLIFTYSIFGMFSFAYVRNEHPLLYFETFGSSMMSMFTLTTTTGLDFLLRPILDTPPDCDPYMQNPGSTVLGNCGSPILGIIFFSSYIILSVLLVVHMYIAVVLETFNMDDTENLSDNELQMFYKTWRMFDTDGSQVIQYSQLSDFCDTLQDPLRIPKPNTIKLIHMDLPLLPGDKIHCTDVLLAFTAEVFGDSGQRDAIKARIEEKFMTNKLPKLSYEPISSTLQRKHEEVAATVIQRAYRKHVLQDRDVEATAAEPAGGASGV</sequence>
<feature type="transmembrane region" description="Helical" evidence="17">
    <location>
        <begin position="515"/>
        <end position="532"/>
    </location>
</feature>
<dbReference type="PROSITE" id="PS50222">
    <property type="entry name" value="EF_HAND_2"/>
    <property type="match status" value="1"/>
</dbReference>
<evidence type="ECO:0000256" key="2">
    <source>
        <dbReference type="ARBA" id="ARBA00022448"/>
    </source>
</evidence>
<feature type="transmembrane region" description="Helical" evidence="17">
    <location>
        <begin position="1188"/>
        <end position="1206"/>
    </location>
</feature>
<dbReference type="Gene3D" id="1.20.120.350">
    <property type="entry name" value="Voltage-gated potassium channels. Chain C"/>
    <property type="match status" value="4"/>
</dbReference>
<evidence type="ECO:0000256" key="5">
    <source>
        <dbReference type="ARBA" id="ARBA00022692"/>
    </source>
</evidence>
<keyword evidence="11 17" id="KW-0472">Membrane</keyword>
<dbReference type="GO" id="GO:0019228">
    <property type="term" value="P:neuronal action potential"/>
    <property type="evidence" value="ECO:0007669"/>
    <property type="project" value="TreeGrafter"/>
</dbReference>
<feature type="transmembrane region" description="Helical" evidence="17">
    <location>
        <begin position="419"/>
        <end position="442"/>
    </location>
</feature>
<dbReference type="Pfam" id="PF24609">
    <property type="entry name" value="IQ_SCN5A_C"/>
    <property type="match status" value="1"/>
</dbReference>
<feature type="transmembrane region" description="Helical" evidence="17">
    <location>
        <begin position="1213"/>
        <end position="1234"/>
    </location>
</feature>
<feature type="transmembrane region" description="Helical" evidence="17">
    <location>
        <begin position="895"/>
        <end position="915"/>
    </location>
</feature>
<feature type="compositionally biased region" description="Polar residues" evidence="16">
    <location>
        <begin position="683"/>
        <end position="699"/>
    </location>
</feature>
<evidence type="ECO:0000256" key="11">
    <source>
        <dbReference type="ARBA" id="ARBA00023136"/>
    </source>
</evidence>
<evidence type="ECO:0000256" key="10">
    <source>
        <dbReference type="ARBA" id="ARBA00023065"/>
    </source>
</evidence>
<evidence type="ECO:0000256" key="8">
    <source>
        <dbReference type="ARBA" id="ARBA00022989"/>
    </source>
</evidence>
<evidence type="ECO:0000256" key="7">
    <source>
        <dbReference type="ARBA" id="ARBA00022882"/>
    </source>
</evidence>
<keyword evidence="5 17" id="KW-0812">Transmembrane</keyword>
<feature type="transmembrane region" description="Helical" evidence="17">
    <location>
        <begin position="12"/>
        <end position="31"/>
    </location>
</feature>
<dbReference type="CDD" id="cd13433">
    <property type="entry name" value="Na_channel_gate"/>
    <property type="match status" value="1"/>
</dbReference>
<dbReference type="Gene3D" id="1.10.238.10">
    <property type="entry name" value="EF-hand"/>
    <property type="match status" value="1"/>
</dbReference>
<dbReference type="GeneTree" id="ENSGT00940000167873"/>
<dbReference type="InterPro" id="IPR005821">
    <property type="entry name" value="Ion_trans_dom"/>
</dbReference>
<dbReference type="InterPro" id="IPR043203">
    <property type="entry name" value="VGCC_Ca_Na"/>
</dbReference>
<feature type="transmembrane region" description="Helical" evidence="17">
    <location>
        <begin position="384"/>
        <end position="407"/>
    </location>
</feature>
<dbReference type="Ensembl" id="ENSSDUT00000033552.1">
    <property type="protein sequence ID" value="ENSSDUP00000032989.1"/>
    <property type="gene ID" value="ENSSDUG00000023697.1"/>
</dbReference>
<evidence type="ECO:0000256" key="12">
    <source>
        <dbReference type="ARBA" id="ARBA00023157"/>
    </source>
</evidence>